<keyword evidence="2" id="KW-1185">Reference proteome</keyword>
<evidence type="ECO:0000313" key="1">
    <source>
        <dbReference type="EMBL" id="GIQ88665.1"/>
    </source>
</evidence>
<proteinExistence type="predicted"/>
<dbReference type="Proteomes" id="UP000265618">
    <property type="component" value="Unassembled WGS sequence"/>
</dbReference>
<sequence length="218" mass="24291">MSVLKENPEFVDFLDRLLDRAMHILNKLNADGANTKSEWPILMRHLYDNDKALVTELHRTLTQKNEKIYYASVGTEKAPQPPSRLLYALETVDYPRPDMNGEEDPLRTLLSPSVMECVTKTAAEMEAIHAEINTATDASQQKVNEMLVSLGLPTSIDRYLSASDASAPETMPEALSAMLEDFIAQGGVNILLEKKTYLATTREGVLALYAEVDGFITR</sequence>
<reference evidence="1 2" key="1">
    <citation type="journal article" date="2018" name="PLoS ONE">
        <title>The draft genome of Kipferlia bialata reveals reductive genome evolution in fornicate parasites.</title>
        <authorList>
            <person name="Tanifuji G."/>
            <person name="Takabayashi S."/>
            <person name="Kume K."/>
            <person name="Takagi M."/>
            <person name="Nakayama T."/>
            <person name="Kamikawa R."/>
            <person name="Inagaki Y."/>
            <person name="Hashimoto T."/>
        </authorList>
    </citation>
    <scope>NUCLEOTIDE SEQUENCE [LARGE SCALE GENOMIC DNA]</scope>
    <source>
        <strain evidence="1">NY0173</strain>
    </source>
</reference>
<organism evidence="1 2">
    <name type="scientific">Kipferlia bialata</name>
    <dbReference type="NCBI Taxonomy" id="797122"/>
    <lineage>
        <taxon>Eukaryota</taxon>
        <taxon>Metamonada</taxon>
        <taxon>Carpediemonas-like organisms</taxon>
        <taxon>Kipferlia</taxon>
    </lineage>
</organism>
<protein>
    <submittedName>
        <fullName evidence="1">Uncharacterized protein</fullName>
    </submittedName>
</protein>
<comment type="caution">
    <text evidence="1">The sequence shown here is derived from an EMBL/GenBank/DDBJ whole genome shotgun (WGS) entry which is preliminary data.</text>
</comment>
<dbReference type="AlphaFoldDB" id="A0A9K3GNC3"/>
<dbReference type="EMBL" id="BDIP01004275">
    <property type="protein sequence ID" value="GIQ88665.1"/>
    <property type="molecule type" value="Genomic_DNA"/>
</dbReference>
<accession>A0A9K3GNC3</accession>
<gene>
    <name evidence="1" type="ORF">KIPB_010966</name>
</gene>
<evidence type="ECO:0000313" key="2">
    <source>
        <dbReference type="Proteomes" id="UP000265618"/>
    </source>
</evidence>
<name>A0A9K3GNC3_9EUKA</name>